<dbReference type="AlphaFoldDB" id="A0A9D4K4Y7"/>
<evidence type="ECO:0000313" key="2">
    <source>
        <dbReference type="Proteomes" id="UP000828390"/>
    </source>
</evidence>
<evidence type="ECO:0000313" key="1">
    <source>
        <dbReference type="EMBL" id="KAH3833120.1"/>
    </source>
</evidence>
<accession>A0A9D4K4Y7</accession>
<dbReference type="EMBL" id="JAIWYP010000004">
    <property type="protein sequence ID" value="KAH3833120.1"/>
    <property type="molecule type" value="Genomic_DNA"/>
</dbReference>
<protein>
    <submittedName>
        <fullName evidence="1">Uncharacterized protein</fullName>
    </submittedName>
</protein>
<gene>
    <name evidence="1" type="ORF">DPMN_106421</name>
</gene>
<comment type="caution">
    <text evidence="1">The sequence shown here is derived from an EMBL/GenBank/DDBJ whole genome shotgun (WGS) entry which is preliminary data.</text>
</comment>
<proteinExistence type="predicted"/>
<reference evidence="1" key="1">
    <citation type="journal article" date="2019" name="bioRxiv">
        <title>The Genome of the Zebra Mussel, Dreissena polymorpha: A Resource for Invasive Species Research.</title>
        <authorList>
            <person name="McCartney M.A."/>
            <person name="Auch B."/>
            <person name="Kono T."/>
            <person name="Mallez S."/>
            <person name="Zhang Y."/>
            <person name="Obille A."/>
            <person name="Becker A."/>
            <person name="Abrahante J.E."/>
            <person name="Garbe J."/>
            <person name="Badalamenti J.P."/>
            <person name="Herman A."/>
            <person name="Mangelson H."/>
            <person name="Liachko I."/>
            <person name="Sullivan S."/>
            <person name="Sone E.D."/>
            <person name="Koren S."/>
            <person name="Silverstein K.A.T."/>
            <person name="Beckman K.B."/>
            <person name="Gohl D.M."/>
        </authorList>
    </citation>
    <scope>NUCLEOTIDE SEQUENCE</scope>
    <source>
        <strain evidence="1">Duluth1</strain>
        <tissue evidence="1">Whole animal</tissue>
    </source>
</reference>
<sequence length="93" mass="10870">MFLYYLIAVFFNFSPKRQTCLGECRSALEDTEYKRQNVKALCRTRWIERHDALEIFIDFLPALVDAMSQLMETETRPITTAYISGFLMAITGF</sequence>
<keyword evidence="2" id="KW-1185">Reference proteome</keyword>
<reference evidence="1" key="2">
    <citation type="submission" date="2020-11" db="EMBL/GenBank/DDBJ databases">
        <authorList>
            <person name="McCartney M.A."/>
            <person name="Auch B."/>
            <person name="Kono T."/>
            <person name="Mallez S."/>
            <person name="Becker A."/>
            <person name="Gohl D.M."/>
            <person name="Silverstein K.A.T."/>
            <person name="Koren S."/>
            <person name="Bechman K.B."/>
            <person name="Herman A."/>
            <person name="Abrahante J.E."/>
            <person name="Garbe J."/>
        </authorList>
    </citation>
    <scope>NUCLEOTIDE SEQUENCE</scope>
    <source>
        <strain evidence="1">Duluth1</strain>
        <tissue evidence="1">Whole animal</tissue>
    </source>
</reference>
<name>A0A9D4K4Y7_DREPO</name>
<organism evidence="1 2">
    <name type="scientific">Dreissena polymorpha</name>
    <name type="common">Zebra mussel</name>
    <name type="synonym">Mytilus polymorpha</name>
    <dbReference type="NCBI Taxonomy" id="45954"/>
    <lineage>
        <taxon>Eukaryota</taxon>
        <taxon>Metazoa</taxon>
        <taxon>Spiralia</taxon>
        <taxon>Lophotrochozoa</taxon>
        <taxon>Mollusca</taxon>
        <taxon>Bivalvia</taxon>
        <taxon>Autobranchia</taxon>
        <taxon>Heteroconchia</taxon>
        <taxon>Euheterodonta</taxon>
        <taxon>Imparidentia</taxon>
        <taxon>Neoheterodontei</taxon>
        <taxon>Myida</taxon>
        <taxon>Dreissenoidea</taxon>
        <taxon>Dreissenidae</taxon>
        <taxon>Dreissena</taxon>
    </lineage>
</organism>
<dbReference type="Proteomes" id="UP000828390">
    <property type="component" value="Unassembled WGS sequence"/>
</dbReference>